<feature type="domain" description="DUF4110" evidence="2">
    <location>
        <begin position="42"/>
        <end position="126"/>
    </location>
</feature>
<feature type="compositionally biased region" description="Basic and acidic residues" evidence="1">
    <location>
        <begin position="109"/>
        <end position="118"/>
    </location>
</feature>
<feature type="compositionally biased region" description="Basic residues" evidence="1">
    <location>
        <begin position="134"/>
        <end position="144"/>
    </location>
</feature>
<sequence length="195" mass="22071">MLAKCDDNGEKTLDMSTVKGEEKNLCKKDKYARIEQMRVTLGLSDYQRTPTPGETLGNFYRRTRMYWQMTAHKHTQHTGNELGKASFDLAKARYKEVKPILDELAIPEADQKAEEKAGTETSSRKKVNPPGTSSRRKRSSRKKVNQLETNSRKKAGAETSSRKEVKVNSAETSSQKKVGAEKSSRKKVNPAEMRF</sequence>
<protein>
    <recommendedName>
        <fullName evidence="2">DUF4110 domain-containing protein</fullName>
    </recommendedName>
</protein>
<accession>A0A6V7Q2I0</accession>
<dbReference type="Pfam" id="PF13422">
    <property type="entry name" value="DUF4110"/>
    <property type="match status" value="1"/>
</dbReference>
<evidence type="ECO:0000313" key="3">
    <source>
        <dbReference type="EMBL" id="CAD1837136.1"/>
    </source>
</evidence>
<proteinExistence type="predicted"/>
<name>A0A6V7Q2I0_ANACO</name>
<evidence type="ECO:0000256" key="1">
    <source>
        <dbReference type="SAM" id="MobiDB-lite"/>
    </source>
</evidence>
<dbReference type="EMBL" id="LR862131">
    <property type="protein sequence ID" value="CAD1837136.1"/>
    <property type="molecule type" value="Genomic_DNA"/>
</dbReference>
<dbReference type="AlphaFoldDB" id="A0A6V7Q2I0"/>
<gene>
    <name evidence="3" type="ORF">CB5_LOCUS20347</name>
</gene>
<dbReference type="InterPro" id="IPR025183">
    <property type="entry name" value="DUF4110"/>
</dbReference>
<organism evidence="3">
    <name type="scientific">Ananas comosus var. bracteatus</name>
    <name type="common">red pineapple</name>
    <dbReference type="NCBI Taxonomy" id="296719"/>
    <lineage>
        <taxon>Eukaryota</taxon>
        <taxon>Viridiplantae</taxon>
        <taxon>Streptophyta</taxon>
        <taxon>Embryophyta</taxon>
        <taxon>Tracheophyta</taxon>
        <taxon>Spermatophyta</taxon>
        <taxon>Magnoliopsida</taxon>
        <taxon>Liliopsida</taxon>
        <taxon>Poales</taxon>
        <taxon>Bromeliaceae</taxon>
        <taxon>Bromelioideae</taxon>
        <taxon>Ananas</taxon>
    </lineage>
</organism>
<evidence type="ECO:0000259" key="2">
    <source>
        <dbReference type="Pfam" id="PF13422"/>
    </source>
</evidence>
<dbReference type="PANTHER" id="PTHR46063">
    <property type="entry name" value="KELCH DOMAIN-CONTAINING PROTEIN"/>
    <property type="match status" value="1"/>
</dbReference>
<dbReference type="InterPro" id="IPR052588">
    <property type="entry name" value="Kelch_domain_protein"/>
</dbReference>
<reference evidence="3" key="1">
    <citation type="submission" date="2020-07" db="EMBL/GenBank/DDBJ databases">
        <authorList>
            <person name="Lin J."/>
        </authorList>
    </citation>
    <scope>NUCLEOTIDE SEQUENCE</scope>
</reference>
<dbReference type="PANTHER" id="PTHR46063:SF1">
    <property type="entry name" value="KELCH DOMAIN-CONTAINING PROTEIN 4"/>
    <property type="match status" value="1"/>
</dbReference>
<feature type="region of interest" description="Disordered" evidence="1">
    <location>
        <begin position="109"/>
        <end position="195"/>
    </location>
</feature>